<dbReference type="EMBL" id="BARU01043291">
    <property type="protein sequence ID" value="GAH79780.1"/>
    <property type="molecule type" value="Genomic_DNA"/>
</dbReference>
<name>X1JE24_9ZZZZ</name>
<organism evidence="1">
    <name type="scientific">marine sediment metagenome</name>
    <dbReference type="NCBI Taxonomy" id="412755"/>
    <lineage>
        <taxon>unclassified sequences</taxon>
        <taxon>metagenomes</taxon>
        <taxon>ecological metagenomes</taxon>
    </lineage>
</organism>
<gene>
    <name evidence="1" type="ORF">S03H2_66325</name>
</gene>
<dbReference type="AlphaFoldDB" id="X1JE24"/>
<proteinExistence type="predicted"/>
<reference evidence="1" key="1">
    <citation type="journal article" date="2014" name="Front. Microbiol.">
        <title>High frequency of phylogenetically diverse reductive dehalogenase-homologous genes in deep subseafloor sedimentary metagenomes.</title>
        <authorList>
            <person name="Kawai M."/>
            <person name="Futagami T."/>
            <person name="Toyoda A."/>
            <person name="Takaki Y."/>
            <person name="Nishi S."/>
            <person name="Hori S."/>
            <person name="Arai W."/>
            <person name="Tsubouchi T."/>
            <person name="Morono Y."/>
            <person name="Uchiyama I."/>
            <person name="Ito T."/>
            <person name="Fujiyama A."/>
            <person name="Inagaki F."/>
            <person name="Takami H."/>
        </authorList>
    </citation>
    <scope>NUCLEOTIDE SEQUENCE</scope>
    <source>
        <strain evidence="1">Expedition CK06-06</strain>
    </source>
</reference>
<protein>
    <submittedName>
        <fullName evidence="1">Uncharacterized protein</fullName>
    </submittedName>
</protein>
<sequence>MKHGIMELDKIVDRLSGEAGELFNRFYSFEIYTGSQKITAEMEDWVKKRFGSVERVERQQIVSIKNKRGIKRH</sequence>
<comment type="caution">
    <text evidence="1">The sequence shown here is derived from an EMBL/GenBank/DDBJ whole genome shotgun (WGS) entry which is preliminary data.</text>
</comment>
<accession>X1JE24</accession>
<evidence type="ECO:0000313" key="1">
    <source>
        <dbReference type="EMBL" id="GAH79780.1"/>
    </source>
</evidence>